<dbReference type="AlphaFoldDB" id="A0A9P6D3M2"/>
<dbReference type="EMBL" id="MU155163">
    <property type="protein sequence ID" value="KAF9482619.1"/>
    <property type="molecule type" value="Genomic_DNA"/>
</dbReference>
<proteinExistence type="predicted"/>
<keyword evidence="2" id="KW-1185">Reference proteome</keyword>
<evidence type="ECO:0000313" key="2">
    <source>
        <dbReference type="Proteomes" id="UP000807469"/>
    </source>
</evidence>
<sequence>MVKTISQNATASPSTSDKSLDDIILNWVLFDQTISKTTPKSLLIPRDLFNGMCDDCKPLFMPSLRKRLGSVDPEDVSFFVPKTPLPTKIVAKAGWAAAAFNDRFSKIAGTALFSDKLSASA</sequence>
<protein>
    <submittedName>
        <fullName evidence="1">Uncharacterized protein</fullName>
    </submittedName>
</protein>
<dbReference type="Proteomes" id="UP000807469">
    <property type="component" value="Unassembled WGS sequence"/>
</dbReference>
<name>A0A9P6D3M2_9AGAR</name>
<comment type="caution">
    <text evidence="1">The sequence shown here is derived from an EMBL/GenBank/DDBJ whole genome shotgun (WGS) entry which is preliminary data.</text>
</comment>
<accession>A0A9P6D3M2</accession>
<gene>
    <name evidence="1" type="ORF">BDN70DRAFT_929866</name>
</gene>
<evidence type="ECO:0000313" key="1">
    <source>
        <dbReference type="EMBL" id="KAF9482619.1"/>
    </source>
</evidence>
<reference evidence="1" key="1">
    <citation type="submission" date="2020-11" db="EMBL/GenBank/DDBJ databases">
        <authorList>
            <consortium name="DOE Joint Genome Institute"/>
            <person name="Ahrendt S."/>
            <person name="Riley R."/>
            <person name="Andreopoulos W."/>
            <person name="Labutti K."/>
            <person name="Pangilinan J."/>
            <person name="Ruiz-Duenas F.J."/>
            <person name="Barrasa J.M."/>
            <person name="Sanchez-Garcia M."/>
            <person name="Camarero S."/>
            <person name="Miyauchi S."/>
            <person name="Serrano A."/>
            <person name="Linde D."/>
            <person name="Babiker R."/>
            <person name="Drula E."/>
            <person name="Ayuso-Fernandez I."/>
            <person name="Pacheco R."/>
            <person name="Padilla G."/>
            <person name="Ferreira P."/>
            <person name="Barriuso J."/>
            <person name="Kellner H."/>
            <person name="Castanera R."/>
            <person name="Alfaro M."/>
            <person name="Ramirez L."/>
            <person name="Pisabarro A.G."/>
            <person name="Kuo A."/>
            <person name="Tritt A."/>
            <person name="Lipzen A."/>
            <person name="He G."/>
            <person name="Yan M."/>
            <person name="Ng V."/>
            <person name="Cullen D."/>
            <person name="Martin F."/>
            <person name="Rosso M.-N."/>
            <person name="Henrissat B."/>
            <person name="Hibbett D."/>
            <person name="Martinez A.T."/>
            <person name="Grigoriev I.V."/>
        </authorList>
    </citation>
    <scope>NUCLEOTIDE SEQUENCE</scope>
    <source>
        <strain evidence="1">CIRM-BRFM 674</strain>
    </source>
</reference>
<organism evidence="1 2">
    <name type="scientific">Pholiota conissans</name>
    <dbReference type="NCBI Taxonomy" id="109636"/>
    <lineage>
        <taxon>Eukaryota</taxon>
        <taxon>Fungi</taxon>
        <taxon>Dikarya</taxon>
        <taxon>Basidiomycota</taxon>
        <taxon>Agaricomycotina</taxon>
        <taxon>Agaricomycetes</taxon>
        <taxon>Agaricomycetidae</taxon>
        <taxon>Agaricales</taxon>
        <taxon>Agaricineae</taxon>
        <taxon>Strophariaceae</taxon>
        <taxon>Pholiota</taxon>
    </lineage>
</organism>